<feature type="domain" description="RecF/RecN/SMC N-terminal" evidence="11">
    <location>
        <begin position="2"/>
        <end position="498"/>
    </location>
</feature>
<dbReference type="InterPro" id="IPR027417">
    <property type="entry name" value="P-loop_NTPase"/>
</dbReference>
<evidence type="ECO:0000313" key="12">
    <source>
        <dbReference type="EMBL" id="KRO01771.1"/>
    </source>
</evidence>
<keyword evidence="4" id="KW-0547">Nucleotide-binding</keyword>
<dbReference type="PANTHER" id="PTHR11059:SF0">
    <property type="entry name" value="DNA REPAIR PROTEIN RECN"/>
    <property type="match status" value="1"/>
</dbReference>
<sequence length="547" mass="58781">MIDELFVQNVALIEEASLVPAKGLTVLTGETGAGKTALLSAIKLLIGERGDVTAIREGSDELHVEARFFLADSGEEGTIVRRRMNTDGRGRVEIDGHMASVGELAEKIGTTVDLCGQHEHQRLLDVHTHVALLDAWIGAQACEALAHYRSCLAVAKQAHSELERVRAMSSAATSKIEEAAFVVRKIGEVGPKKGEYEALQGQLPRLEHAEALMEATHLAHGTLSDDEGATDRIAEALSALRGVSSFDTKLATLAETLESSLIDLEDTASELRSYTDTLEFDEQALERLQSRFAAFQGLMRTYGPTMEDVFARAKEAQEVMDALEDGDERIAQAEAACAAAEKNLEAAADALDEVRIHNAPKLAAEITHQMAFLEMGTAEITIEHKRLNRTQWTDAGPSQVEFLYKPGKELRARPLRKIASGGEVSRVMLACKVVLGLADGCKTLVFDEVDAGVGGTAAVALAEVLARLAQTHQVIVVTHLAQVAVMGEKHYVVHKSEDALPKTMLGEVSGEARVEEIARMLSGSLSKASCAHAREMLKEAAGALNAG</sequence>
<evidence type="ECO:0000259" key="11">
    <source>
        <dbReference type="Pfam" id="PF02463"/>
    </source>
</evidence>
<dbReference type="NCBIfam" id="TIGR00634">
    <property type="entry name" value="recN"/>
    <property type="match status" value="1"/>
</dbReference>
<evidence type="ECO:0000256" key="10">
    <source>
        <dbReference type="SAM" id="Coils"/>
    </source>
</evidence>
<evidence type="ECO:0000256" key="1">
    <source>
        <dbReference type="ARBA" id="ARBA00003618"/>
    </source>
</evidence>
<name>A0ABR5Q0X2_9ACTN</name>
<evidence type="ECO:0000256" key="3">
    <source>
        <dbReference type="ARBA" id="ARBA00021315"/>
    </source>
</evidence>
<dbReference type="InterPro" id="IPR003395">
    <property type="entry name" value="RecF/RecN/SMC_N"/>
</dbReference>
<dbReference type="Pfam" id="PF02463">
    <property type="entry name" value="SMC_N"/>
    <property type="match status" value="1"/>
</dbReference>
<proteinExistence type="inferred from homology"/>
<keyword evidence="13" id="KW-1185">Reference proteome</keyword>
<comment type="caution">
    <text evidence="12">The sequence shown here is derived from an EMBL/GenBank/DDBJ whole genome shotgun (WGS) entry which is preliminary data.</text>
</comment>
<dbReference type="PANTHER" id="PTHR11059">
    <property type="entry name" value="DNA REPAIR PROTEIN RECN"/>
    <property type="match status" value="1"/>
</dbReference>
<evidence type="ECO:0000256" key="6">
    <source>
        <dbReference type="ARBA" id="ARBA00022840"/>
    </source>
</evidence>
<accession>A0ABR5Q0X2</accession>
<comment type="function">
    <text evidence="1 9">May be involved in recombinational repair of damaged DNA.</text>
</comment>
<gene>
    <name evidence="12" type="ORF">IV60_GL001010</name>
</gene>
<keyword evidence="5 9" id="KW-0227">DNA damage</keyword>
<dbReference type="InterPro" id="IPR004604">
    <property type="entry name" value="DNA_recomb/repair_RecN"/>
</dbReference>
<evidence type="ECO:0000256" key="4">
    <source>
        <dbReference type="ARBA" id="ARBA00022741"/>
    </source>
</evidence>
<keyword evidence="7 9" id="KW-0234">DNA repair</keyword>
<evidence type="ECO:0000313" key="13">
    <source>
        <dbReference type="Proteomes" id="UP000051927"/>
    </source>
</evidence>
<keyword evidence="6" id="KW-0067">ATP-binding</keyword>
<dbReference type="RefSeq" id="WP_003150595.1">
    <property type="nucleotide sequence ID" value="NZ_JQCP01000003.1"/>
</dbReference>
<dbReference type="Gene3D" id="3.40.50.300">
    <property type="entry name" value="P-loop containing nucleotide triphosphate hydrolases"/>
    <property type="match status" value="2"/>
</dbReference>
<feature type="coiled-coil region" evidence="10">
    <location>
        <begin position="316"/>
        <end position="357"/>
    </location>
</feature>
<dbReference type="Proteomes" id="UP000051927">
    <property type="component" value="Unassembled WGS sequence"/>
</dbReference>
<dbReference type="SUPFAM" id="SSF52540">
    <property type="entry name" value="P-loop containing nucleoside triphosphate hydrolases"/>
    <property type="match status" value="1"/>
</dbReference>
<evidence type="ECO:0000256" key="5">
    <source>
        <dbReference type="ARBA" id="ARBA00022763"/>
    </source>
</evidence>
<evidence type="ECO:0000256" key="7">
    <source>
        <dbReference type="ARBA" id="ARBA00023204"/>
    </source>
</evidence>
<dbReference type="EMBL" id="JQCP01000003">
    <property type="protein sequence ID" value="KRO01771.1"/>
    <property type="molecule type" value="Genomic_DNA"/>
</dbReference>
<evidence type="ECO:0000256" key="2">
    <source>
        <dbReference type="ARBA" id="ARBA00009441"/>
    </source>
</evidence>
<reference evidence="12 13" key="1">
    <citation type="journal article" date="2015" name="Genome Announc.">
        <title>Expanding the biotechnology potential of lactobacilli through comparative genomics of 213 strains and associated genera.</title>
        <authorList>
            <person name="Sun Z."/>
            <person name="Harris H.M."/>
            <person name="McCann A."/>
            <person name="Guo C."/>
            <person name="Argimon S."/>
            <person name="Zhang W."/>
            <person name="Yang X."/>
            <person name="Jeffery I.B."/>
            <person name="Cooney J.C."/>
            <person name="Kagawa T.F."/>
            <person name="Liu W."/>
            <person name="Song Y."/>
            <person name="Salvetti E."/>
            <person name="Wrobel A."/>
            <person name="Rasinkangas P."/>
            <person name="Parkhill J."/>
            <person name="Rea M.C."/>
            <person name="O'Sullivan O."/>
            <person name="Ritari J."/>
            <person name="Douillard F.P."/>
            <person name="Paul Ross R."/>
            <person name="Yang R."/>
            <person name="Briner A.E."/>
            <person name="Felis G.E."/>
            <person name="de Vos W.M."/>
            <person name="Barrangou R."/>
            <person name="Klaenhammer T.R."/>
            <person name="Caufield P.W."/>
            <person name="Cui Y."/>
            <person name="Zhang H."/>
            <person name="O'Toole P.W."/>
        </authorList>
    </citation>
    <scope>NUCLEOTIDE SEQUENCE [LARGE SCALE GENOMIC DNA]</scope>
    <source>
        <strain evidence="12 13">DSM 7090</strain>
    </source>
</reference>
<dbReference type="PIRSF" id="PIRSF003128">
    <property type="entry name" value="RecN"/>
    <property type="match status" value="1"/>
</dbReference>
<protein>
    <recommendedName>
        <fullName evidence="3 9">DNA repair protein RecN</fullName>
    </recommendedName>
    <alternativeName>
        <fullName evidence="8 9">Recombination protein N</fullName>
    </alternativeName>
</protein>
<organism evidence="12 13">
    <name type="scientific">Lancefieldella rimae</name>
    <dbReference type="NCBI Taxonomy" id="1383"/>
    <lineage>
        <taxon>Bacteria</taxon>
        <taxon>Bacillati</taxon>
        <taxon>Actinomycetota</taxon>
        <taxon>Coriobacteriia</taxon>
        <taxon>Coriobacteriales</taxon>
        <taxon>Atopobiaceae</taxon>
        <taxon>Lancefieldella</taxon>
    </lineage>
</organism>
<evidence type="ECO:0000256" key="9">
    <source>
        <dbReference type="PIRNR" id="PIRNR003128"/>
    </source>
</evidence>
<comment type="similarity">
    <text evidence="2 9">Belongs to the RecN family.</text>
</comment>
<evidence type="ECO:0000256" key="8">
    <source>
        <dbReference type="ARBA" id="ARBA00033408"/>
    </source>
</evidence>
<dbReference type="GeneID" id="84905171"/>
<keyword evidence="10" id="KW-0175">Coiled coil</keyword>